<evidence type="ECO:0000313" key="6">
    <source>
        <dbReference type="Proteomes" id="UP000530564"/>
    </source>
</evidence>
<evidence type="ECO:0000259" key="4">
    <source>
        <dbReference type="Pfam" id="PF13649"/>
    </source>
</evidence>
<accession>A0A839ZTS5</accession>
<dbReference type="Gene3D" id="3.40.50.150">
    <property type="entry name" value="Vaccinia Virus protein VP39"/>
    <property type="match status" value="1"/>
</dbReference>
<dbReference type="AlphaFoldDB" id="A0A839ZTS5"/>
<evidence type="ECO:0000313" key="5">
    <source>
        <dbReference type="EMBL" id="MBB3889384.1"/>
    </source>
</evidence>
<dbReference type="EMBL" id="JACIDK010000001">
    <property type="protein sequence ID" value="MBB3889384.1"/>
    <property type="molecule type" value="Genomic_DNA"/>
</dbReference>
<dbReference type="GO" id="GO:0032259">
    <property type="term" value="P:methylation"/>
    <property type="evidence" value="ECO:0007669"/>
    <property type="project" value="UniProtKB-KW"/>
</dbReference>
<organism evidence="5 6">
    <name type="scientific">Phenylobacterium haematophilum</name>
    <dbReference type="NCBI Taxonomy" id="98513"/>
    <lineage>
        <taxon>Bacteria</taxon>
        <taxon>Pseudomonadati</taxon>
        <taxon>Pseudomonadota</taxon>
        <taxon>Alphaproteobacteria</taxon>
        <taxon>Caulobacterales</taxon>
        <taxon>Caulobacteraceae</taxon>
        <taxon>Phenylobacterium</taxon>
    </lineage>
</organism>
<keyword evidence="1 5" id="KW-0489">Methyltransferase</keyword>
<evidence type="ECO:0000256" key="1">
    <source>
        <dbReference type="ARBA" id="ARBA00022603"/>
    </source>
</evidence>
<dbReference type="InterPro" id="IPR029063">
    <property type="entry name" value="SAM-dependent_MTases_sf"/>
</dbReference>
<keyword evidence="6" id="KW-1185">Reference proteome</keyword>
<dbReference type="PANTHER" id="PTHR43464:SF19">
    <property type="entry name" value="UBIQUINONE BIOSYNTHESIS O-METHYLTRANSFERASE, MITOCHONDRIAL"/>
    <property type="match status" value="1"/>
</dbReference>
<gene>
    <name evidence="5" type="ORF">GGQ61_000081</name>
</gene>
<name>A0A839ZTS5_9CAUL</name>
<dbReference type="InterPro" id="IPR041698">
    <property type="entry name" value="Methyltransf_25"/>
</dbReference>
<dbReference type="Proteomes" id="UP000530564">
    <property type="component" value="Unassembled WGS sequence"/>
</dbReference>
<keyword evidence="3" id="KW-0949">S-adenosyl-L-methionine</keyword>
<dbReference type="PANTHER" id="PTHR43464">
    <property type="entry name" value="METHYLTRANSFERASE"/>
    <property type="match status" value="1"/>
</dbReference>
<reference evidence="5 6" key="1">
    <citation type="submission" date="2020-08" db="EMBL/GenBank/DDBJ databases">
        <title>Genomic Encyclopedia of Type Strains, Phase IV (KMG-IV): sequencing the most valuable type-strain genomes for metagenomic binning, comparative biology and taxonomic classification.</title>
        <authorList>
            <person name="Goeker M."/>
        </authorList>
    </citation>
    <scope>NUCLEOTIDE SEQUENCE [LARGE SCALE GENOMIC DNA]</scope>
    <source>
        <strain evidence="5 6">DSM 21793</strain>
    </source>
</reference>
<dbReference type="SUPFAM" id="SSF53335">
    <property type="entry name" value="S-adenosyl-L-methionine-dependent methyltransferases"/>
    <property type="match status" value="1"/>
</dbReference>
<evidence type="ECO:0000256" key="2">
    <source>
        <dbReference type="ARBA" id="ARBA00022679"/>
    </source>
</evidence>
<dbReference type="Pfam" id="PF13649">
    <property type="entry name" value="Methyltransf_25"/>
    <property type="match status" value="1"/>
</dbReference>
<evidence type="ECO:0000256" key="3">
    <source>
        <dbReference type="ARBA" id="ARBA00022691"/>
    </source>
</evidence>
<proteinExistence type="predicted"/>
<sequence>MPQAPSAPTDQAAYWNKTGGQAWVDLQDMMDNLNRPIEEALVERAFPGVGKRVLDIGCGAGATTLAMARRLGSEGLSLGVDISAPLIEIAVAQATAGAQFVQADAQTYDFDQATFDAAMSRFGVMFFSDFDAAFANIRRSLKPGAELVFACWRSPADNPMAVIPGRAAAPFLPPSPAADPLAPGRFAFADPERVRGILTRSGWSDIDITRLDTPTPIALDDLVTLSLRMGPVAAALREADEATRGKVREAVENALEAEAVDGVVPMVAGCWLVTARA</sequence>
<protein>
    <submittedName>
        <fullName evidence="5">SAM-dependent methyltransferase</fullName>
    </submittedName>
</protein>
<comment type="caution">
    <text evidence="5">The sequence shown here is derived from an EMBL/GenBank/DDBJ whole genome shotgun (WGS) entry which is preliminary data.</text>
</comment>
<feature type="domain" description="Methyltransferase" evidence="4">
    <location>
        <begin position="53"/>
        <end position="144"/>
    </location>
</feature>
<keyword evidence="2 5" id="KW-0808">Transferase</keyword>
<dbReference type="RefSeq" id="WP_183769400.1">
    <property type="nucleotide sequence ID" value="NZ_JACIDK010000001.1"/>
</dbReference>
<dbReference type="GO" id="GO:0008168">
    <property type="term" value="F:methyltransferase activity"/>
    <property type="evidence" value="ECO:0007669"/>
    <property type="project" value="UniProtKB-KW"/>
</dbReference>
<dbReference type="CDD" id="cd02440">
    <property type="entry name" value="AdoMet_MTases"/>
    <property type="match status" value="1"/>
</dbReference>